<evidence type="ECO:0000313" key="2">
    <source>
        <dbReference type="EMBL" id="KAL2622407.1"/>
    </source>
</evidence>
<feature type="region of interest" description="Disordered" evidence="1">
    <location>
        <begin position="123"/>
        <end position="142"/>
    </location>
</feature>
<keyword evidence="3" id="KW-1185">Reference proteome</keyword>
<proteinExistence type="predicted"/>
<name>A0ABD1Y6L0_9MARC</name>
<dbReference type="AlphaFoldDB" id="A0ABD1Y6L0"/>
<dbReference type="PANTHER" id="PTHR15852">
    <property type="entry name" value="PLASTID TRANSCRIPTIONALLY ACTIVE PROTEIN"/>
    <property type="match status" value="1"/>
</dbReference>
<organism evidence="2 3">
    <name type="scientific">Riccia fluitans</name>
    <dbReference type="NCBI Taxonomy" id="41844"/>
    <lineage>
        <taxon>Eukaryota</taxon>
        <taxon>Viridiplantae</taxon>
        <taxon>Streptophyta</taxon>
        <taxon>Embryophyta</taxon>
        <taxon>Marchantiophyta</taxon>
        <taxon>Marchantiopsida</taxon>
        <taxon>Marchantiidae</taxon>
        <taxon>Marchantiales</taxon>
        <taxon>Ricciaceae</taxon>
        <taxon>Riccia</taxon>
    </lineage>
</organism>
<gene>
    <name evidence="2" type="ORF">R1flu_002612</name>
</gene>
<protein>
    <submittedName>
        <fullName evidence="2">Uncharacterized protein</fullName>
    </submittedName>
</protein>
<sequence length="226" mass="24220">MHFTLARIVSALNTAALYRAALNGVSTPKSSLWDHISLMLSLEALNERSSGQPNRQKFAGGQRYPEKGVVRHLSLLSVQYGMNSEEAGEMQNPVAGTTSISSSSSFFFSSNCSSKRKWTQAADNHRSWSRNGSPAHPSSSSPSVMVKAFFGLRGNKGSSDKATGKGCFSCAGKGAIECQGCKGTGKNKKNGNMFERWKCYDCQGFGLVGCPKCGTGGLTPEQRGER</sequence>
<dbReference type="EMBL" id="JBHFFA010000006">
    <property type="protein sequence ID" value="KAL2622407.1"/>
    <property type="molecule type" value="Genomic_DNA"/>
</dbReference>
<comment type="caution">
    <text evidence="2">The sequence shown here is derived from an EMBL/GenBank/DDBJ whole genome shotgun (WGS) entry which is preliminary data.</text>
</comment>
<evidence type="ECO:0000256" key="1">
    <source>
        <dbReference type="SAM" id="MobiDB-lite"/>
    </source>
</evidence>
<reference evidence="2 3" key="1">
    <citation type="submission" date="2024-09" db="EMBL/GenBank/DDBJ databases">
        <title>Chromosome-scale assembly of Riccia fluitans.</title>
        <authorList>
            <person name="Paukszto L."/>
            <person name="Sawicki J."/>
            <person name="Karawczyk K."/>
            <person name="Piernik-Szablinska J."/>
            <person name="Szczecinska M."/>
            <person name="Mazdziarz M."/>
        </authorList>
    </citation>
    <scope>NUCLEOTIDE SEQUENCE [LARGE SCALE GENOMIC DNA]</scope>
    <source>
        <strain evidence="2">Rf_01</strain>
        <tissue evidence="2">Aerial parts of the thallus</tissue>
    </source>
</reference>
<dbReference type="PANTHER" id="PTHR15852:SF55">
    <property type="entry name" value="CR-TYPE DOMAIN-CONTAINING PROTEIN"/>
    <property type="match status" value="1"/>
</dbReference>
<dbReference type="Proteomes" id="UP001605036">
    <property type="component" value="Unassembled WGS sequence"/>
</dbReference>
<evidence type="ECO:0000313" key="3">
    <source>
        <dbReference type="Proteomes" id="UP001605036"/>
    </source>
</evidence>
<accession>A0ABD1Y6L0</accession>
<feature type="compositionally biased region" description="Low complexity" evidence="1">
    <location>
        <begin position="133"/>
        <end position="142"/>
    </location>
</feature>